<feature type="chain" id="PRO_5040793554" evidence="1">
    <location>
        <begin position="18"/>
        <end position="951"/>
    </location>
</feature>
<reference evidence="2" key="1">
    <citation type="submission" date="2022-09" db="EMBL/GenBank/DDBJ databases">
        <title>Fusarium specimens isolated from Avocado Roots.</title>
        <authorList>
            <person name="Stajich J."/>
            <person name="Roper C."/>
            <person name="Heimlech-Rivalta G."/>
        </authorList>
    </citation>
    <scope>NUCLEOTIDE SEQUENCE</scope>
    <source>
        <strain evidence="2">CF00136</strain>
    </source>
</reference>
<sequence>MRLALLSLGLSAILTAAEPVKRASSKLVLSHYMLGDITEEHAHKDIDDAIAMGIDGFVLNVGYPKLDWVSKTLSHLYGYADYRGNFKLALSLDLYATGAYCYDLKQKGECDGDCDDCGGPKEYDDILKGFLGRDSYLLYGPKDLPFITTFSTGGKTDKDIKAWKESFANKMYFMPGIDDTPGFWESHPAWWDYWEDLIDGASVWESAWPEVHGINEGDMSRDLKVMKPLQKAGKGYMIAVSLLQYKNSYGANLYRRGEMNLIKRMQNILTMDPQPDIVQLLTWNDGPESHHFGNIWPEQNTDKQPNQYASPKGSDHTGFQPLFTAFIQAWKNGGDMVPASLSKRSSGLEPRAESIPQGAIWHKSIFQSTTCPGGSSKVKYFQAPNGTDAGLDAVHWALAVPANAAGWTVDVVSNGKSISSTTLKAGLNYGTVEKGISEGTQRLIIKNGGSVVAGSDRGRCLSKECHDGIYNFNPQIMGVKSDYDDRECWQVSGKAVLMYEDDGRNISSMDVEAAGRKFVKGHDDYNKWLPQFGQPMDVQSSHEDCKWGGHCEAIDCTKTTAGSAWKFLVINSAAHLWEYFDMARESIDDASDRFSTDKETYFELYWGNVAESIENRNQFLNAIAITLGTLITAASLATGMEAVALAGPAVGGLISVGILHDTTKDVNIGNKIKVETIGRNWLNGWKDVLQPVADDLTYGTGTSGDINVQDIFEDGSWVLSNNKPILELSNEKDIGKALYHMILGAVINISWKSQNVYLACLDMTKSEYETQQRKGFRSGSNDTRLNYWHDGTGCFYQGVKPKDYPLDGTKGYQIRPPGFGEMYEPGNPDNNPLEIPYDTHDIIISSLEGYRKGGLNYTLSEKDVTDAVFDLGESSTVRDVVRIPGFFQIPICWGHPAEGVELTHERELEVFFGNLAEVASHTQNGYLRLCWYDKDKWGVSLDDVMDNGWDY</sequence>
<protein>
    <submittedName>
        <fullName evidence="2">Uncharacterized protein</fullName>
    </submittedName>
</protein>
<gene>
    <name evidence="2" type="ORF">NW762_007958</name>
</gene>
<evidence type="ECO:0000313" key="3">
    <source>
        <dbReference type="Proteomes" id="UP001152049"/>
    </source>
</evidence>
<keyword evidence="1" id="KW-0732">Signal</keyword>
<dbReference type="Proteomes" id="UP001152049">
    <property type="component" value="Unassembled WGS sequence"/>
</dbReference>
<dbReference type="AlphaFoldDB" id="A0A9W8RY80"/>
<dbReference type="GO" id="GO:0051118">
    <property type="term" value="F:glucan endo-1,3-alpha-glucosidase activity"/>
    <property type="evidence" value="ECO:0007669"/>
    <property type="project" value="InterPro"/>
</dbReference>
<dbReference type="OrthoDB" id="167398at2759"/>
<name>A0A9W8RY80_9HYPO</name>
<proteinExistence type="predicted"/>
<comment type="caution">
    <text evidence="2">The sequence shown here is derived from an EMBL/GenBank/DDBJ whole genome shotgun (WGS) entry which is preliminary data.</text>
</comment>
<dbReference type="Pfam" id="PF03659">
    <property type="entry name" value="Glyco_hydro_71"/>
    <property type="match status" value="1"/>
</dbReference>
<feature type="signal peptide" evidence="1">
    <location>
        <begin position="1"/>
        <end position="17"/>
    </location>
</feature>
<dbReference type="Gene3D" id="3.20.20.80">
    <property type="entry name" value="Glycosidases"/>
    <property type="match status" value="1"/>
</dbReference>
<dbReference type="CDD" id="cd11577">
    <property type="entry name" value="GH71"/>
    <property type="match status" value="1"/>
</dbReference>
<evidence type="ECO:0000256" key="1">
    <source>
        <dbReference type="SAM" id="SignalP"/>
    </source>
</evidence>
<organism evidence="2 3">
    <name type="scientific">Fusarium torreyae</name>
    <dbReference type="NCBI Taxonomy" id="1237075"/>
    <lineage>
        <taxon>Eukaryota</taxon>
        <taxon>Fungi</taxon>
        <taxon>Dikarya</taxon>
        <taxon>Ascomycota</taxon>
        <taxon>Pezizomycotina</taxon>
        <taxon>Sordariomycetes</taxon>
        <taxon>Hypocreomycetidae</taxon>
        <taxon>Hypocreales</taxon>
        <taxon>Nectriaceae</taxon>
        <taxon>Fusarium</taxon>
    </lineage>
</organism>
<evidence type="ECO:0000313" key="2">
    <source>
        <dbReference type="EMBL" id="KAJ4258871.1"/>
    </source>
</evidence>
<accession>A0A9W8RY80</accession>
<dbReference type="EMBL" id="JAOQAZ010000015">
    <property type="protein sequence ID" value="KAJ4258871.1"/>
    <property type="molecule type" value="Genomic_DNA"/>
</dbReference>
<keyword evidence="3" id="KW-1185">Reference proteome</keyword>
<dbReference type="InterPro" id="IPR005197">
    <property type="entry name" value="Glyco_hydro_71"/>
</dbReference>